<dbReference type="AlphaFoldDB" id="A0AAP2CQE2"/>
<dbReference type="Proteomes" id="UP001315686">
    <property type="component" value="Unassembled WGS sequence"/>
</dbReference>
<comment type="caution">
    <text evidence="3">The sequence shown here is derived from an EMBL/GenBank/DDBJ whole genome shotgun (WGS) entry which is preliminary data.</text>
</comment>
<accession>A0AAP2CQE2</accession>
<dbReference type="Pfam" id="PF13416">
    <property type="entry name" value="SBP_bac_8"/>
    <property type="match status" value="1"/>
</dbReference>
<dbReference type="RefSeq" id="WP_327792827.1">
    <property type="nucleotide sequence ID" value="NZ_JADQAZ010000001.1"/>
</dbReference>
<name>A0AAP2CQE2_9RHOB</name>
<proteinExistence type="predicted"/>
<keyword evidence="1 2" id="KW-0732">Signal</keyword>
<dbReference type="InterPro" id="IPR006059">
    <property type="entry name" value="SBP"/>
</dbReference>
<protein>
    <submittedName>
        <fullName evidence="3">Extracellular solute-binding protein</fullName>
    </submittedName>
</protein>
<feature type="chain" id="PRO_5042849674" evidence="2">
    <location>
        <begin position="26"/>
        <end position="391"/>
    </location>
</feature>
<reference evidence="3 4" key="1">
    <citation type="journal article" date="2021" name="Arch. Microbiol.">
        <title>Harenicola maris gen. nov., sp. nov. isolated from the Sea of Japan shallow sediments.</title>
        <authorList>
            <person name="Romanenko L.A."/>
            <person name="Kurilenko V.V."/>
            <person name="Chernysheva N.Y."/>
            <person name="Tekutyeva L.A."/>
            <person name="Velansky P.V."/>
            <person name="Svetashev V.I."/>
            <person name="Isaeva M.P."/>
        </authorList>
    </citation>
    <scope>NUCLEOTIDE SEQUENCE [LARGE SCALE GENOMIC DNA]</scope>
    <source>
        <strain evidence="3 4">KMM 3653</strain>
    </source>
</reference>
<evidence type="ECO:0000256" key="1">
    <source>
        <dbReference type="ARBA" id="ARBA00022729"/>
    </source>
</evidence>
<dbReference type="PANTHER" id="PTHR30006">
    <property type="entry name" value="THIAMINE-BINDING PERIPLASMIC PROTEIN-RELATED"/>
    <property type="match status" value="1"/>
</dbReference>
<gene>
    <name evidence="3" type="ORF">IV417_04485</name>
</gene>
<organism evidence="3 4">
    <name type="scientific">Harenicola maris</name>
    <dbReference type="NCBI Taxonomy" id="2841044"/>
    <lineage>
        <taxon>Bacteria</taxon>
        <taxon>Pseudomonadati</taxon>
        <taxon>Pseudomonadota</taxon>
        <taxon>Alphaproteobacteria</taxon>
        <taxon>Rhodobacterales</taxon>
        <taxon>Paracoccaceae</taxon>
        <taxon>Harenicola</taxon>
    </lineage>
</organism>
<dbReference type="EMBL" id="JADQAZ010000001">
    <property type="protein sequence ID" value="MBT0956631.1"/>
    <property type="molecule type" value="Genomic_DNA"/>
</dbReference>
<feature type="signal peptide" evidence="2">
    <location>
        <begin position="1"/>
        <end position="25"/>
    </location>
</feature>
<dbReference type="PANTHER" id="PTHR30006:SF2">
    <property type="entry name" value="ABC TRANSPORTER SUBSTRATE-BINDING PROTEIN"/>
    <property type="match status" value="1"/>
</dbReference>
<evidence type="ECO:0000313" key="4">
    <source>
        <dbReference type="Proteomes" id="UP001315686"/>
    </source>
</evidence>
<keyword evidence="4" id="KW-1185">Reference proteome</keyword>
<sequence>MTWIQNVTKVSACSAAALTVFVASAVAEITPEASEFLSAGGIDTAIIDQASAASDTDLNIPLDWIDKAAAEGPIDFSTNDTPEHVAAWLPVFQARYPEIDIVATETSGAARAVQPLLAYKSGSLVRHVLVSFEGSLPDFIEADALAELDDLPAWSGVPEDRRAADGTYAGMQNTTWCLAYNKDRVTAEELPATWDALFAEGHPLGGGRVGAANRAQLWTLNLWTHADYGPEKMTDEILPNFFDNLKPQLRKEGISGIANLMLVGEFDVALPAPNDETEELMETGAPVGYHCPEPVPQYFNLIGMFRDSPTHYSSKVFINWILSQEGQLVRYVAGGDGPVHKDLQIGGASALGDAFAGKDIALRTIEGLTVGLPALYDVWNPLWANSGGPER</sequence>
<dbReference type="Gene3D" id="3.40.190.10">
    <property type="entry name" value="Periplasmic binding protein-like II"/>
    <property type="match status" value="2"/>
</dbReference>
<evidence type="ECO:0000313" key="3">
    <source>
        <dbReference type="EMBL" id="MBT0956631.1"/>
    </source>
</evidence>
<evidence type="ECO:0000256" key="2">
    <source>
        <dbReference type="SAM" id="SignalP"/>
    </source>
</evidence>
<dbReference type="SUPFAM" id="SSF53850">
    <property type="entry name" value="Periplasmic binding protein-like II"/>
    <property type="match status" value="1"/>
</dbReference>